<evidence type="ECO:0008006" key="5">
    <source>
        <dbReference type="Google" id="ProtNLM"/>
    </source>
</evidence>
<evidence type="ECO:0000256" key="1">
    <source>
        <dbReference type="PROSITE-ProRule" id="PRU00339"/>
    </source>
</evidence>
<dbReference type="AlphaFoldDB" id="A0A8J8KCY5"/>
<evidence type="ECO:0000313" key="3">
    <source>
        <dbReference type="EMBL" id="NSL53077.1"/>
    </source>
</evidence>
<name>A0A8J8KCY5_9BACI</name>
<evidence type="ECO:0000256" key="2">
    <source>
        <dbReference type="SAM" id="Coils"/>
    </source>
</evidence>
<dbReference type="RefSeq" id="WP_173732279.1">
    <property type="nucleotide sequence ID" value="NZ_JABTTE010000028.1"/>
</dbReference>
<feature type="repeat" description="TPR" evidence="1">
    <location>
        <begin position="113"/>
        <end position="146"/>
    </location>
</feature>
<evidence type="ECO:0000313" key="4">
    <source>
        <dbReference type="Proteomes" id="UP000625804"/>
    </source>
</evidence>
<dbReference type="InterPro" id="IPR019734">
    <property type="entry name" value="TPR_rpt"/>
</dbReference>
<organism evidence="3 4">
    <name type="scientific">Calidifontibacillus erzurumensis</name>
    <dbReference type="NCBI Taxonomy" id="2741433"/>
    <lineage>
        <taxon>Bacteria</taxon>
        <taxon>Bacillati</taxon>
        <taxon>Bacillota</taxon>
        <taxon>Bacilli</taxon>
        <taxon>Bacillales</taxon>
        <taxon>Bacillaceae</taxon>
        <taxon>Calidifontibacillus/Schinkia group</taxon>
        <taxon>Calidifontibacillus</taxon>
    </lineage>
</organism>
<gene>
    <name evidence="3" type="ORF">HR057_15135</name>
</gene>
<dbReference type="EMBL" id="JABTTE010000028">
    <property type="protein sequence ID" value="NSL53077.1"/>
    <property type="molecule type" value="Genomic_DNA"/>
</dbReference>
<accession>A0A8J8KCY5</accession>
<dbReference type="Proteomes" id="UP000625804">
    <property type="component" value="Unassembled WGS sequence"/>
</dbReference>
<comment type="caution">
    <text evidence="3">The sequence shown here is derived from an EMBL/GenBank/DDBJ whole genome shotgun (WGS) entry which is preliminary data.</text>
</comment>
<proteinExistence type="predicted"/>
<feature type="coiled-coil region" evidence="2">
    <location>
        <begin position="649"/>
        <end position="676"/>
    </location>
</feature>
<sequence length="709" mass="84134">MSIEEKLLSKSFYQTLIDGTKEGHPTEILGKMYMIEKQKEIPDFSSIRFAQGELYFLHKDFEAAIFKWENVSCIDLKPWAQKNIADAHVQLDLLELAEDIYKEVKTDSIVLKMEVLMQLFDLYKKLNKREQATEAIKNAVNLLPDYNFVTEDARQFFEESEDWSNAVELAVKEALRTKSLSWFGLLQKYVEEDRTAHLKPCYFNEVLKTLYEIDLFRFESLVASLWKYYKHRIEYILWLKEINALFLNNNLEGTYKWKTLPNLFKEAFDELTSGKYIINNISEIIPSLLTNWMKISSDDYSSSYCSAAIILWNSMFPSQLDANIVQKAENVLNEVRCQKNKIIQDGSNLLQLIEKWAVQEGFIEDHSFIEETNFMVEQEVEDNQSYIFFKIKKAIDFLKEKKKISERTFVEKINWNDELLAKLNGIQHQLKDMEEEKIDVIKTTFNEMKNQLQEKYLEQITTLLRSCADIVKENSDFGNLLIELEEEMNGRVVEFMENSAKDQFMIEAQKWMDICQKELNDSQCYLDEIKNSLHQLYGIEEEITFICDFKVLDDWKRDINRMVRGIAVVENLNILKSNMPTRLLLTSVGKLFGPISKHKDKLQNMYKKLIENTDYSPIVQTIVRPFFQQLEYFERSIERDIQMFFATPFDELRLASRKAQENLEKYKEDLIFMEENPEIYRDPLILFELKHRQYELMYNRDQLIHNKVQ</sequence>
<keyword evidence="2" id="KW-0175">Coiled coil</keyword>
<reference evidence="3" key="1">
    <citation type="submission" date="2020-06" db="EMBL/GenBank/DDBJ databases">
        <title>A novel thermopfilic bacterium from Erzurum, Turkey.</title>
        <authorList>
            <person name="Adiguzel A."/>
            <person name="Ay H."/>
            <person name="Baltaci M.O."/>
        </authorList>
    </citation>
    <scope>NUCLEOTIDE SEQUENCE</scope>
    <source>
        <strain evidence="3">P2</strain>
    </source>
</reference>
<dbReference type="Gene3D" id="1.25.40.10">
    <property type="entry name" value="Tetratricopeptide repeat domain"/>
    <property type="match status" value="1"/>
</dbReference>
<dbReference type="PROSITE" id="PS50005">
    <property type="entry name" value="TPR"/>
    <property type="match status" value="1"/>
</dbReference>
<protein>
    <recommendedName>
        <fullName evidence="5">Tetratricopeptide repeat protein</fullName>
    </recommendedName>
</protein>
<dbReference type="InterPro" id="IPR011990">
    <property type="entry name" value="TPR-like_helical_dom_sf"/>
</dbReference>
<dbReference type="SUPFAM" id="SSF48452">
    <property type="entry name" value="TPR-like"/>
    <property type="match status" value="1"/>
</dbReference>
<keyword evidence="4" id="KW-1185">Reference proteome</keyword>
<keyword evidence="1" id="KW-0802">TPR repeat</keyword>